<dbReference type="EMBL" id="JAADJS010000009">
    <property type="protein sequence ID" value="NGX89980.1"/>
    <property type="molecule type" value="Genomic_DNA"/>
</dbReference>
<dbReference type="PANTHER" id="PTHR43540">
    <property type="entry name" value="PEROXYUREIDOACRYLATE/UREIDOACRYLATE AMIDOHYDROLASE-RELATED"/>
    <property type="match status" value="1"/>
</dbReference>
<dbReference type="PANTHER" id="PTHR43540:SF14">
    <property type="entry name" value="ISOCHORISMATASE"/>
    <property type="match status" value="1"/>
</dbReference>
<sequence>MQVGLFNGADKPHDALRVLANINRLIEKARHSQIPIFAARHTGPADSPFAPGTPLTQLVPELKIDNSHDKIFDKTRPSCFSGTGLGDWLHQKSIDELVIAGMKTEFCIDTTCRAAADLGFRPVLISDAHTTMDTPILPAPAIIAHHNRTLNGPFVKLISTDEYEFWHQ</sequence>
<keyword evidence="1 3" id="KW-0378">Hydrolase</keyword>
<dbReference type="InterPro" id="IPR050272">
    <property type="entry name" value="Isochorismatase-like_hydrls"/>
</dbReference>
<dbReference type="GO" id="GO:0016787">
    <property type="term" value="F:hydrolase activity"/>
    <property type="evidence" value="ECO:0007669"/>
    <property type="project" value="UniProtKB-KW"/>
</dbReference>
<dbReference type="AlphaFoldDB" id="A0A6M2B9I1"/>
<gene>
    <name evidence="3" type="ORF">GW579_23145</name>
</gene>
<comment type="caution">
    <text evidence="3">The sequence shown here is derived from an EMBL/GenBank/DDBJ whole genome shotgun (WGS) entry which is preliminary data.</text>
</comment>
<accession>A0A6M2B9I1</accession>
<evidence type="ECO:0000313" key="4">
    <source>
        <dbReference type="Proteomes" id="UP000476696"/>
    </source>
</evidence>
<keyword evidence="4" id="KW-1185">Reference proteome</keyword>
<name>A0A6M2B9I1_9GAMM</name>
<dbReference type="Pfam" id="PF00857">
    <property type="entry name" value="Isochorismatase"/>
    <property type="match status" value="1"/>
</dbReference>
<dbReference type="Gene3D" id="3.40.50.850">
    <property type="entry name" value="Isochorismatase-like"/>
    <property type="match status" value="1"/>
</dbReference>
<evidence type="ECO:0000259" key="2">
    <source>
        <dbReference type="Pfam" id="PF00857"/>
    </source>
</evidence>
<proteinExistence type="predicted"/>
<evidence type="ECO:0000256" key="1">
    <source>
        <dbReference type="ARBA" id="ARBA00022801"/>
    </source>
</evidence>
<dbReference type="CDD" id="cd01014">
    <property type="entry name" value="nicotinamidase_related"/>
    <property type="match status" value="1"/>
</dbReference>
<feature type="domain" description="Isochorismatase-like" evidence="2">
    <location>
        <begin position="1"/>
        <end position="133"/>
    </location>
</feature>
<reference evidence="3 4" key="1">
    <citation type="submission" date="2020-03" db="EMBL/GenBank/DDBJ databases">
        <title>Rahnella aceri sp. nov., isoated from traditional Jeju Makgeolli.</title>
        <authorList>
            <person name="Kim I.S."/>
            <person name="Jeon D."/>
        </authorList>
    </citation>
    <scope>NUCLEOTIDE SEQUENCE [LARGE SCALE GENOMIC DNA]</scope>
    <source>
        <strain evidence="3 4">Lac-M11</strain>
    </source>
</reference>
<dbReference type="InterPro" id="IPR036380">
    <property type="entry name" value="Isochorismatase-like_sf"/>
</dbReference>
<organism evidence="3 4">
    <name type="scientific">Rahnella contaminans</name>
    <dbReference type="NCBI Taxonomy" id="2703882"/>
    <lineage>
        <taxon>Bacteria</taxon>
        <taxon>Pseudomonadati</taxon>
        <taxon>Pseudomonadota</taxon>
        <taxon>Gammaproteobacteria</taxon>
        <taxon>Enterobacterales</taxon>
        <taxon>Yersiniaceae</taxon>
        <taxon>Rahnella</taxon>
    </lineage>
</organism>
<dbReference type="Proteomes" id="UP000476696">
    <property type="component" value="Unassembled WGS sequence"/>
</dbReference>
<evidence type="ECO:0000313" key="3">
    <source>
        <dbReference type="EMBL" id="NGX89980.1"/>
    </source>
</evidence>
<dbReference type="SUPFAM" id="SSF52499">
    <property type="entry name" value="Isochorismatase-like hydrolases"/>
    <property type="match status" value="1"/>
</dbReference>
<dbReference type="InterPro" id="IPR000868">
    <property type="entry name" value="Isochorismatase-like_dom"/>
</dbReference>
<protein>
    <submittedName>
        <fullName evidence="3">Cysteine hydrolase</fullName>
    </submittedName>
</protein>